<gene>
    <name evidence="2" type="ORF">V9T40_011130</name>
</gene>
<proteinExistence type="predicted"/>
<protein>
    <submittedName>
        <fullName evidence="2">Uncharacterized protein</fullName>
    </submittedName>
</protein>
<name>A0AAN9T8D2_9HEMI</name>
<dbReference type="AlphaFoldDB" id="A0AAN9T8D2"/>
<reference evidence="2 3" key="1">
    <citation type="submission" date="2024-03" db="EMBL/GenBank/DDBJ databases">
        <title>Adaptation during the transition from Ophiocordyceps entomopathogen to insect associate is accompanied by gene loss and intensified selection.</title>
        <authorList>
            <person name="Ward C.M."/>
            <person name="Onetto C.A."/>
            <person name="Borneman A.R."/>
        </authorList>
    </citation>
    <scope>NUCLEOTIDE SEQUENCE [LARGE SCALE GENOMIC DNA]</scope>
    <source>
        <strain evidence="2">AWRI1</strain>
        <tissue evidence="2">Single Adult Female</tissue>
    </source>
</reference>
<organism evidence="2 3">
    <name type="scientific">Parthenolecanium corni</name>
    <dbReference type="NCBI Taxonomy" id="536013"/>
    <lineage>
        <taxon>Eukaryota</taxon>
        <taxon>Metazoa</taxon>
        <taxon>Ecdysozoa</taxon>
        <taxon>Arthropoda</taxon>
        <taxon>Hexapoda</taxon>
        <taxon>Insecta</taxon>
        <taxon>Pterygota</taxon>
        <taxon>Neoptera</taxon>
        <taxon>Paraneoptera</taxon>
        <taxon>Hemiptera</taxon>
        <taxon>Sternorrhyncha</taxon>
        <taxon>Coccoidea</taxon>
        <taxon>Coccidae</taxon>
        <taxon>Parthenolecanium</taxon>
    </lineage>
</organism>
<dbReference type="EMBL" id="JBBCAQ010000037">
    <property type="protein sequence ID" value="KAK7573939.1"/>
    <property type="molecule type" value="Genomic_DNA"/>
</dbReference>
<evidence type="ECO:0000313" key="2">
    <source>
        <dbReference type="EMBL" id="KAK7573939.1"/>
    </source>
</evidence>
<evidence type="ECO:0000256" key="1">
    <source>
        <dbReference type="SAM" id="MobiDB-lite"/>
    </source>
</evidence>
<comment type="caution">
    <text evidence="2">The sequence shown here is derived from an EMBL/GenBank/DDBJ whole genome shotgun (WGS) entry which is preliminary data.</text>
</comment>
<feature type="region of interest" description="Disordered" evidence="1">
    <location>
        <begin position="1"/>
        <end position="23"/>
    </location>
</feature>
<sequence>MQEQKPFCAENEDIPEQDTFGWDINPNLELQTTETGVEDVRKIFNCISNVHYARLPVQSPFLGIENR</sequence>
<keyword evidence="3" id="KW-1185">Reference proteome</keyword>
<accession>A0AAN9T8D2</accession>
<dbReference type="Proteomes" id="UP001367676">
    <property type="component" value="Unassembled WGS sequence"/>
</dbReference>
<evidence type="ECO:0000313" key="3">
    <source>
        <dbReference type="Proteomes" id="UP001367676"/>
    </source>
</evidence>